<dbReference type="AlphaFoldDB" id="A0A4Y6PRM4"/>
<reference evidence="1 2" key="1">
    <citation type="submission" date="2019-06" db="EMBL/GenBank/DDBJ databases">
        <title>Persicimonas caeni gen. nov., sp. nov., a predatory bacterium isolated from solar saltern.</title>
        <authorList>
            <person name="Wang S."/>
        </authorList>
    </citation>
    <scope>NUCLEOTIDE SEQUENCE [LARGE SCALE GENOMIC DNA]</scope>
    <source>
        <strain evidence="1 2">YN101</strain>
    </source>
</reference>
<proteinExistence type="predicted"/>
<dbReference type="GO" id="GO:0005975">
    <property type="term" value="P:carbohydrate metabolic process"/>
    <property type="evidence" value="ECO:0007669"/>
    <property type="project" value="InterPro"/>
</dbReference>
<accession>A0A4Y6PRM4</accession>
<gene>
    <name evidence="1" type="ORF">FIV42_09610</name>
</gene>
<dbReference type="SUPFAM" id="SSF88713">
    <property type="entry name" value="Glycoside hydrolase/deacetylase"/>
    <property type="match status" value="1"/>
</dbReference>
<name>A0A4Y6PRM4_PERCE</name>
<organism evidence="1 2">
    <name type="scientific">Persicimonas caeni</name>
    <dbReference type="NCBI Taxonomy" id="2292766"/>
    <lineage>
        <taxon>Bacteria</taxon>
        <taxon>Deltaproteobacteria</taxon>
        <taxon>Bradymonadales</taxon>
        <taxon>Bradymonadaceae</taxon>
        <taxon>Persicimonas</taxon>
    </lineage>
</organism>
<dbReference type="Proteomes" id="UP000315995">
    <property type="component" value="Chromosome"/>
</dbReference>
<evidence type="ECO:0000313" key="2">
    <source>
        <dbReference type="Proteomes" id="UP000315995"/>
    </source>
</evidence>
<dbReference type="OrthoDB" id="9973304at2"/>
<dbReference type="InterPro" id="IPR011330">
    <property type="entry name" value="Glyco_hydro/deAcase_b/a-brl"/>
</dbReference>
<dbReference type="EMBL" id="CP041186">
    <property type="protein sequence ID" value="QDG50982.1"/>
    <property type="molecule type" value="Genomic_DNA"/>
</dbReference>
<accession>A0A5B8Y770</accession>
<dbReference type="RefSeq" id="WP_141197472.1">
    <property type="nucleotide sequence ID" value="NZ_CP041186.1"/>
</dbReference>
<evidence type="ECO:0000313" key="1">
    <source>
        <dbReference type="EMBL" id="QDG50982.1"/>
    </source>
</evidence>
<sequence>MPQLPTAYIDRLYSPPPRRARDGMGVDALASLVEALADADVHAPAVTSLMRGKLSFDDAPSALFVLADCRLQALADWAGSLAAATYTSIVGCSLADIGTTGYPDAKDAPLLTGHGMVLASRGVSGTPLVGMSLQSLRAELERSRHELSEMAGYGVRILMPAPSTLGTAVDGLVLEEARRAGYKLVLSPGRSVTELTERPTNGADPVQTLQYRTVRTDDSPEHLRDWILGKGLSRQVAQVRDLVNRPRRILSRFGIE</sequence>
<keyword evidence="2" id="KW-1185">Reference proteome</keyword>
<protein>
    <submittedName>
        <fullName evidence="1">Uncharacterized protein</fullName>
    </submittedName>
</protein>